<evidence type="ECO:0000256" key="2">
    <source>
        <dbReference type="SAM" id="Phobius"/>
    </source>
</evidence>
<evidence type="ECO:0000259" key="3">
    <source>
        <dbReference type="Pfam" id="PF14364"/>
    </source>
</evidence>
<dbReference type="AlphaFoldDB" id="A0A6J1D2Q6"/>
<dbReference type="RefSeq" id="XP_022147572.1">
    <property type="nucleotide sequence ID" value="XM_022291880.1"/>
</dbReference>
<feature type="compositionally biased region" description="Low complexity" evidence="1">
    <location>
        <begin position="163"/>
        <end position="173"/>
    </location>
</feature>
<evidence type="ECO:0000313" key="5">
    <source>
        <dbReference type="RefSeq" id="XP_022147572.1"/>
    </source>
</evidence>
<dbReference type="PANTHER" id="PTHR33098">
    <property type="entry name" value="COTTON FIBER (DUF761)"/>
    <property type="match status" value="1"/>
</dbReference>
<feature type="region of interest" description="Disordered" evidence="1">
    <location>
        <begin position="101"/>
        <end position="141"/>
    </location>
</feature>
<keyword evidence="4" id="KW-1185">Reference proteome</keyword>
<feature type="transmembrane region" description="Helical" evidence="2">
    <location>
        <begin position="12"/>
        <end position="33"/>
    </location>
</feature>
<feature type="compositionally biased region" description="Basic and acidic residues" evidence="1">
    <location>
        <begin position="123"/>
        <end position="136"/>
    </location>
</feature>
<keyword evidence="2" id="KW-0472">Membrane</keyword>
<name>A0A6J1D2Q6_MOMCH</name>
<dbReference type="Proteomes" id="UP000504603">
    <property type="component" value="Unplaced"/>
</dbReference>
<feature type="compositionally biased region" description="Basic and acidic residues" evidence="1">
    <location>
        <begin position="101"/>
        <end position="115"/>
    </location>
</feature>
<keyword evidence="2" id="KW-1133">Transmembrane helix</keyword>
<dbReference type="InterPro" id="IPR008480">
    <property type="entry name" value="DUF761_pln"/>
</dbReference>
<dbReference type="Pfam" id="PF14364">
    <property type="entry name" value="DUF4408"/>
    <property type="match status" value="1"/>
</dbReference>
<protein>
    <submittedName>
        <fullName evidence="5">Uncharacterized protein LOC111016466</fullName>
    </submittedName>
</protein>
<organism evidence="4 5">
    <name type="scientific">Momordica charantia</name>
    <name type="common">Bitter gourd</name>
    <name type="synonym">Balsam pear</name>
    <dbReference type="NCBI Taxonomy" id="3673"/>
    <lineage>
        <taxon>Eukaryota</taxon>
        <taxon>Viridiplantae</taxon>
        <taxon>Streptophyta</taxon>
        <taxon>Embryophyta</taxon>
        <taxon>Tracheophyta</taxon>
        <taxon>Spermatophyta</taxon>
        <taxon>Magnoliopsida</taxon>
        <taxon>eudicotyledons</taxon>
        <taxon>Gunneridae</taxon>
        <taxon>Pentapetalae</taxon>
        <taxon>rosids</taxon>
        <taxon>fabids</taxon>
        <taxon>Cucurbitales</taxon>
        <taxon>Cucurbitaceae</taxon>
        <taxon>Momordiceae</taxon>
        <taxon>Momordica</taxon>
    </lineage>
</organism>
<keyword evidence="2" id="KW-0812">Transmembrane</keyword>
<reference evidence="5" key="1">
    <citation type="submission" date="2025-08" db="UniProtKB">
        <authorList>
            <consortium name="RefSeq"/>
        </authorList>
    </citation>
    <scope>IDENTIFICATION</scope>
    <source>
        <strain evidence="5">OHB3-1</strain>
    </source>
</reference>
<accession>A0A6J1D2Q6</accession>
<dbReference type="Pfam" id="PF05553">
    <property type="entry name" value="DUF761"/>
    <property type="match status" value="1"/>
</dbReference>
<feature type="domain" description="DUF4408" evidence="3">
    <location>
        <begin position="1"/>
        <end position="31"/>
    </location>
</feature>
<dbReference type="OrthoDB" id="1685070at2759"/>
<sequence length="242" mass="27273">MWTSFAAWATPTTLFILVNAVIAVIALTSRFGAPKTSHRRHLHGGPALLRPPSLLDRVKSFDFSLYYNSGHCPDPNPDPNPAQLARAPSVLDRIKSIALHRSDSNSSARETEHPQHQKPSPEQTHDHIVNRSKSDSGTHTPTALEMSFRRRLQKSLSEKLTWAPFTATEPPQAETEEASVIERRRPATSRAEIGERETAPGEEEEEEVDARADDFINKFKQQLKLQRLESLLRYRDAIKGKK</sequence>
<dbReference type="PANTHER" id="PTHR33098:SF53">
    <property type="entry name" value="OS05G0540900 PROTEIN"/>
    <property type="match status" value="1"/>
</dbReference>
<evidence type="ECO:0000313" key="4">
    <source>
        <dbReference type="Proteomes" id="UP000504603"/>
    </source>
</evidence>
<proteinExistence type="predicted"/>
<feature type="region of interest" description="Disordered" evidence="1">
    <location>
        <begin position="162"/>
        <end position="210"/>
    </location>
</feature>
<gene>
    <name evidence="5" type="primary">LOC111016466</name>
</gene>
<dbReference type="GeneID" id="111016466"/>
<evidence type="ECO:0000256" key="1">
    <source>
        <dbReference type="SAM" id="MobiDB-lite"/>
    </source>
</evidence>
<dbReference type="InterPro" id="IPR025520">
    <property type="entry name" value="DUF4408"/>
</dbReference>
<dbReference type="KEGG" id="mcha:111016466"/>